<gene>
    <name evidence="2" type="ORF">GCM10022381_28260</name>
</gene>
<dbReference type="EMBL" id="BAABCN010000008">
    <property type="protein sequence ID" value="GAA3884431.1"/>
    <property type="molecule type" value="Genomic_DNA"/>
</dbReference>
<protein>
    <recommendedName>
        <fullName evidence="1">Carboxymuconolactone decarboxylase-like domain-containing protein</fullName>
    </recommendedName>
</protein>
<feature type="domain" description="Carboxymuconolactone decarboxylase-like" evidence="1">
    <location>
        <begin position="161"/>
        <end position="235"/>
    </location>
</feature>
<dbReference type="Proteomes" id="UP001501803">
    <property type="component" value="Unassembled WGS sequence"/>
</dbReference>
<evidence type="ECO:0000259" key="1">
    <source>
        <dbReference type="Pfam" id="PF02627"/>
    </source>
</evidence>
<dbReference type="InterPro" id="IPR029032">
    <property type="entry name" value="AhpD-like"/>
</dbReference>
<dbReference type="SUPFAM" id="SSF69118">
    <property type="entry name" value="AhpD-like"/>
    <property type="match status" value="1"/>
</dbReference>
<name>A0ABP7KS22_9MICO</name>
<dbReference type="Pfam" id="PF02627">
    <property type="entry name" value="CMD"/>
    <property type="match status" value="2"/>
</dbReference>
<evidence type="ECO:0000313" key="2">
    <source>
        <dbReference type="EMBL" id="GAA3884431.1"/>
    </source>
</evidence>
<dbReference type="RefSeq" id="WP_345067845.1">
    <property type="nucleotide sequence ID" value="NZ_BAABCN010000008.1"/>
</dbReference>
<dbReference type="Gene3D" id="1.20.1290.10">
    <property type="entry name" value="AhpD-like"/>
    <property type="match status" value="1"/>
</dbReference>
<keyword evidence="3" id="KW-1185">Reference proteome</keyword>
<evidence type="ECO:0000313" key="3">
    <source>
        <dbReference type="Proteomes" id="UP001501803"/>
    </source>
</evidence>
<proteinExistence type="predicted"/>
<accession>A0ABP7KS22</accession>
<feature type="domain" description="Carboxymuconolactone decarboxylase-like" evidence="1">
    <location>
        <begin position="49"/>
        <end position="100"/>
    </location>
</feature>
<reference evidence="3" key="1">
    <citation type="journal article" date="2019" name="Int. J. Syst. Evol. Microbiol.">
        <title>The Global Catalogue of Microorganisms (GCM) 10K type strain sequencing project: providing services to taxonomists for standard genome sequencing and annotation.</title>
        <authorList>
            <consortium name="The Broad Institute Genomics Platform"/>
            <consortium name="The Broad Institute Genome Sequencing Center for Infectious Disease"/>
            <person name="Wu L."/>
            <person name="Ma J."/>
        </authorList>
    </citation>
    <scope>NUCLEOTIDE SEQUENCE [LARGE SCALE GENOMIC DNA]</scope>
    <source>
        <strain evidence="3">JCM 17021</strain>
    </source>
</reference>
<dbReference type="InterPro" id="IPR003779">
    <property type="entry name" value="CMD-like"/>
</dbReference>
<organism evidence="2 3">
    <name type="scientific">Leifsonia kafniensis</name>
    <dbReference type="NCBI Taxonomy" id="475957"/>
    <lineage>
        <taxon>Bacteria</taxon>
        <taxon>Bacillati</taxon>
        <taxon>Actinomycetota</taxon>
        <taxon>Actinomycetes</taxon>
        <taxon>Micrococcales</taxon>
        <taxon>Microbacteriaceae</taxon>
        <taxon>Leifsonia</taxon>
    </lineage>
</organism>
<dbReference type="PANTHER" id="PTHR33930">
    <property type="entry name" value="ALKYL HYDROPEROXIDE REDUCTASE AHPD"/>
    <property type="match status" value="1"/>
</dbReference>
<sequence>MSADTDTRALKNEFVALHGYWDDRLEALLTLSPAHFEVHSDFVSVPVRRGVLDDKSRQLVHLSVAANAAHLYAPGTKRHVRAALAAGASTEEILEVLQLAGTLGIHAMNVGAPIFNEILQERGDADPAAPLSQRQELLKKQFETNRGFWTDDFEQILRLDPDLFEAYRSYSSLPWLSGVLEPKLKEFIYISFDVAATHLHRIGIEVHLRNALRHGATTAEIVEVMEIASLLGTHAVLDGALVLAEALAEREQDPGSAAAHRPTETEI</sequence>
<comment type="caution">
    <text evidence="2">The sequence shown here is derived from an EMBL/GenBank/DDBJ whole genome shotgun (WGS) entry which is preliminary data.</text>
</comment>
<dbReference type="PANTHER" id="PTHR33930:SF2">
    <property type="entry name" value="BLR3452 PROTEIN"/>
    <property type="match status" value="1"/>
</dbReference>